<dbReference type="NCBIfam" id="TIGR04263">
    <property type="entry name" value="SasC_Mrp_aggreg"/>
    <property type="match status" value="1"/>
</dbReference>
<dbReference type="InterPro" id="IPR026359">
    <property type="entry name" value="SasC/FmtB_aggreg_dom"/>
</dbReference>
<dbReference type="AlphaFoldDB" id="A0A380H1Z8"/>
<dbReference type="EMBL" id="UHDZ01000001">
    <property type="protein sequence ID" value="SUM70596.1"/>
    <property type="molecule type" value="Genomic_DNA"/>
</dbReference>
<feature type="compositionally biased region" description="Polar residues" evidence="1">
    <location>
        <begin position="1"/>
        <end position="16"/>
    </location>
</feature>
<feature type="compositionally biased region" description="Polar residues" evidence="1">
    <location>
        <begin position="37"/>
        <end position="63"/>
    </location>
</feature>
<evidence type="ECO:0000313" key="3">
    <source>
        <dbReference type="Proteomes" id="UP000255425"/>
    </source>
</evidence>
<feature type="region of interest" description="Disordered" evidence="1">
    <location>
        <begin position="1"/>
        <end position="63"/>
    </location>
</feature>
<protein>
    <submittedName>
        <fullName evidence="2">FmtB protein</fullName>
    </submittedName>
</protein>
<name>A0A380H1Z8_9STAP</name>
<proteinExistence type="predicted"/>
<evidence type="ECO:0000256" key="1">
    <source>
        <dbReference type="SAM" id="MobiDB-lite"/>
    </source>
</evidence>
<reference evidence="2 3" key="1">
    <citation type="submission" date="2018-06" db="EMBL/GenBank/DDBJ databases">
        <authorList>
            <consortium name="Pathogen Informatics"/>
            <person name="Doyle S."/>
        </authorList>
    </citation>
    <scope>NUCLEOTIDE SEQUENCE [LARGE SCALE GENOMIC DNA]</scope>
    <source>
        <strain evidence="2 3">NCTC11807</strain>
    </source>
</reference>
<keyword evidence="3" id="KW-1185">Reference proteome</keyword>
<organism evidence="2 3">
    <name type="scientific">Staphylococcus saccharolyticus</name>
    <dbReference type="NCBI Taxonomy" id="33028"/>
    <lineage>
        <taxon>Bacteria</taxon>
        <taxon>Bacillati</taxon>
        <taxon>Bacillota</taxon>
        <taxon>Bacilli</taxon>
        <taxon>Bacillales</taxon>
        <taxon>Staphylococcaceae</taxon>
        <taxon>Staphylococcus</taxon>
    </lineage>
</organism>
<evidence type="ECO:0000313" key="2">
    <source>
        <dbReference type="EMBL" id="SUM70596.1"/>
    </source>
</evidence>
<gene>
    <name evidence="2" type="ORF">NCTC11807_01263</name>
</gene>
<dbReference type="Proteomes" id="UP000255425">
    <property type="component" value="Unassembled WGS sequence"/>
</dbReference>
<sequence>MDTRNQTNHNQRSSVPESKATTEESNKPKKRSRRAVDTSNGNDASATTTNTDPNISNTGQNSINTIITFDDLGIRTSTNRSRPEVKVVDSLSGFNLINGGKVGLLNSVLERTNVFDSADPKNYQAVDNVVALGRINGNDPNDHGGFNGIEK</sequence>
<accession>A0A380H1Z8</accession>